<keyword evidence="2" id="KW-1185">Reference proteome</keyword>
<name>A0A4R2J529_9PSEU</name>
<dbReference type="OrthoDB" id="3699053at2"/>
<protein>
    <submittedName>
        <fullName evidence="1">Uncharacterized protein</fullName>
    </submittedName>
</protein>
<organism evidence="1 2">
    <name type="scientific">Actinocrispum wychmicini</name>
    <dbReference type="NCBI Taxonomy" id="1213861"/>
    <lineage>
        <taxon>Bacteria</taxon>
        <taxon>Bacillati</taxon>
        <taxon>Actinomycetota</taxon>
        <taxon>Actinomycetes</taxon>
        <taxon>Pseudonocardiales</taxon>
        <taxon>Pseudonocardiaceae</taxon>
        <taxon>Actinocrispum</taxon>
    </lineage>
</organism>
<accession>A0A4R2J529</accession>
<evidence type="ECO:0000313" key="1">
    <source>
        <dbReference type="EMBL" id="TCO52422.1"/>
    </source>
</evidence>
<dbReference type="RefSeq" id="WP_132124357.1">
    <property type="nucleotide sequence ID" value="NZ_SLWS01000012.1"/>
</dbReference>
<evidence type="ECO:0000313" key="2">
    <source>
        <dbReference type="Proteomes" id="UP000295680"/>
    </source>
</evidence>
<sequence length="71" mass="7901">MALNSSGVSVESWVELGQDVTMRQETDLLNQQAMLYFGNADEYVLILGRENLRQVISLATKALSELDAKPE</sequence>
<gene>
    <name evidence="1" type="ORF">EV192_112154</name>
</gene>
<dbReference type="AlphaFoldDB" id="A0A4R2J529"/>
<comment type="caution">
    <text evidence="1">The sequence shown here is derived from an EMBL/GenBank/DDBJ whole genome shotgun (WGS) entry which is preliminary data.</text>
</comment>
<dbReference type="Proteomes" id="UP000295680">
    <property type="component" value="Unassembled WGS sequence"/>
</dbReference>
<reference evidence="1 2" key="1">
    <citation type="submission" date="2019-03" db="EMBL/GenBank/DDBJ databases">
        <title>Genomic Encyclopedia of Type Strains, Phase IV (KMG-IV): sequencing the most valuable type-strain genomes for metagenomic binning, comparative biology and taxonomic classification.</title>
        <authorList>
            <person name="Goeker M."/>
        </authorList>
    </citation>
    <scope>NUCLEOTIDE SEQUENCE [LARGE SCALE GENOMIC DNA]</scope>
    <source>
        <strain evidence="1 2">DSM 45934</strain>
    </source>
</reference>
<dbReference type="EMBL" id="SLWS01000012">
    <property type="protein sequence ID" value="TCO52422.1"/>
    <property type="molecule type" value="Genomic_DNA"/>
</dbReference>
<proteinExistence type="predicted"/>